<keyword evidence="5 7" id="KW-1133">Transmembrane helix</keyword>
<evidence type="ECO:0000256" key="3">
    <source>
        <dbReference type="ARBA" id="ARBA00022679"/>
    </source>
</evidence>
<feature type="transmembrane region" description="Helical" evidence="7">
    <location>
        <begin position="73"/>
        <end position="92"/>
    </location>
</feature>
<dbReference type="GO" id="GO:0008961">
    <property type="term" value="F:phosphatidylglycerol-prolipoprotein diacylglyceryl transferase activity"/>
    <property type="evidence" value="ECO:0007669"/>
    <property type="project" value="InterPro"/>
</dbReference>
<dbReference type="RefSeq" id="WP_061913118.1">
    <property type="nucleotide sequence ID" value="NZ_DF967971.1"/>
</dbReference>
<evidence type="ECO:0000256" key="1">
    <source>
        <dbReference type="ARBA" id="ARBA00007150"/>
    </source>
</evidence>
<evidence type="ECO:0000256" key="4">
    <source>
        <dbReference type="ARBA" id="ARBA00022692"/>
    </source>
</evidence>
<feature type="transmembrane region" description="Helical" evidence="7">
    <location>
        <begin position="104"/>
        <end position="129"/>
    </location>
</feature>
<evidence type="ECO:0008006" key="10">
    <source>
        <dbReference type="Google" id="ProtNLM"/>
    </source>
</evidence>
<gene>
    <name evidence="8" type="ORF">AC812_01695</name>
</gene>
<proteinExistence type="inferred from homology"/>
<feature type="transmembrane region" description="Helical" evidence="7">
    <location>
        <begin position="149"/>
        <end position="168"/>
    </location>
</feature>
<evidence type="ECO:0000256" key="7">
    <source>
        <dbReference type="SAM" id="Phobius"/>
    </source>
</evidence>
<keyword evidence="3" id="KW-0808">Transferase</keyword>
<dbReference type="PANTHER" id="PTHR30589:SF0">
    <property type="entry name" value="PHOSPHATIDYLGLYCEROL--PROLIPOPROTEIN DIACYLGLYCERYL TRANSFERASE"/>
    <property type="match status" value="1"/>
</dbReference>
<comment type="caution">
    <text evidence="8">The sequence shown here is derived from an EMBL/GenBank/DDBJ whole genome shotgun (WGS) entry which is preliminary data.</text>
</comment>
<reference evidence="8 9" key="1">
    <citation type="submission" date="2015-07" db="EMBL/GenBank/DDBJ databases">
        <title>Draft genome of Bellilinea caldifistulae DSM 17877.</title>
        <authorList>
            <person name="Hemp J."/>
            <person name="Ward L.M."/>
            <person name="Pace L.A."/>
            <person name="Fischer W.W."/>
        </authorList>
    </citation>
    <scope>NUCLEOTIDE SEQUENCE [LARGE SCALE GENOMIC DNA]</scope>
    <source>
        <strain evidence="8 9">GOMI-1</strain>
    </source>
</reference>
<dbReference type="InterPro" id="IPR001640">
    <property type="entry name" value="Lgt"/>
</dbReference>
<keyword evidence="4 7" id="KW-0812">Transmembrane</keyword>
<protein>
    <recommendedName>
        <fullName evidence="10">Prolipoprotein diacylglyceryl transferase</fullName>
    </recommendedName>
</protein>
<dbReference type="PANTHER" id="PTHR30589">
    <property type="entry name" value="PROLIPOPROTEIN DIACYLGLYCERYL TRANSFERASE"/>
    <property type="match status" value="1"/>
</dbReference>
<dbReference type="OrthoDB" id="163155at2"/>
<accession>A0A0P6X805</accession>
<dbReference type="Pfam" id="PF01790">
    <property type="entry name" value="LGT"/>
    <property type="match status" value="1"/>
</dbReference>
<dbReference type="AlphaFoldDB" id="A0A0P6X805"/>
<feature type="transmembrane region" description="Helical" evidence="7">
    <location>
        <begin position="180"/>
        <end position="199"/>
    </location>
</feature>
<comment type="similarity">
    <text evidence="1">Belongs to the Lgt family.</text>
</comment>
<evidence type="ECO:0000313" key="9">
    <source>
        <dbReference type="Proteomes" id="UP000050514"/>
    </source>
</evidence>
<evidence type="ECO:0000256" key="5">
    <source>
        <dbReference type="ARBA" id="ARBA00022989"/>
    </source>
</evidence>
<organism evidence="8 9">
    <name type="scientific">Bellilinea caldifistulae</name>
    <dbReference type="NCBI Taxonomy" id="360411"/>
    <lineage>
        <taxon>Bacteria</taxon>
        <taxon>Bacillati</taxon>
        <taxon>Chloroflexota</taxon>
        <taxon>Anaerolineae</taxon>
        <taxon>Anaerolineales</taxon>
        <taxon>Anaerolineaceae</taxon>
        <taxon>Bellilinea</taxon>
    </lineage>
</organism>
<evidence type="ECO:0000256" key="6">
    <source>
        <dbReference type="ARBA" id="ARBA00023136"/>
    </source>
</evidence>
<dbReference type="GO" id="GO:0042158">
    <property type="term" value="P:lipoprotein biosynthetic process"/>
    <property type="evidence" value="ECO:0007669"/>
    <property type="project" value="InterPro"/>
</dbReference>
<dbReference type="PATRIC" id="fig|360411.5.peg.526"/>
<keyword evidence="2" id="KW-1003">Cell membrane</keyword>
<dbReference type="STRING" id="360411.AC812_01695"/>
<evidence type="ECO:0000256" key="2">
    <source>
        <dbReference type="ARBA" id="ARBA00022475"/>
    </source>
</evidence>
<feature type="transmembrane region" description="Helical" evidence="7">
    <location>
        <begin position="30"/>
        <end position="53"/>
    </location>
</feature>
<feature type="transmembrane region" description="Helical" evidence="7">
    <location>
        <begin position="214"/>
        <end position="234"/>
    </location>
</feature>
<sequence length="255" mass="27881">MNLFSLMVGIGASLGLLQVWRDAPPRREFAWLLNGWLILLTALIGGRAGFVWLNPHLFAGDWQAALRFWEGGLIFPTALLAVLLMIPLLTILRRLSIPQAADLTILLLIPLAVSLWLGCGVAGCAYGMALTDQYPWALPVLDSDGTLTYRLPLPYLAAFVLLLIARPVEKKAIELQIPGARASLLGFVLGVHTLIFSSWRADAVPTFQNIRLDLAVGTLLAVIGLFGALVIEVIRLSKALNRRRLSARRPPHPST</sequence>
<dbReference type="Proteomes" id="UP000050514">
    <property type="component" value="Unassembled WGS sequence"/>
</dbReference>
<evidence type="ECO:0000313" key="8">
    <source>
        <dbReference type="EMBL" id="KPL78158.1"/>
    </source>
</evidence>
<keyword evidence="9" id="KW-1185">Reference proteome</keyword>
<name>A0A0P6X805_9CHLR</name>
<keyword evidence="6 7" id="KW-0472">Membrane</keyword>
<dbReference type="GO" id="GO:0005886">
    <property type="term" value="C:plasma membrane"/>
    <property type="evidence" value="ECO:0007669"/>
    <property type="project" value="InterPro"/>
</dbReference>
<dbReference type="EMBL" id="LGHJ01000006">
    <property type="protein sequence ID" value="KPL78158.1"/>
    <property type="molecule type" value="Genomic_DNA"/>
</dbReference>